<reference evidence="1 2" key="1">
    <citation type="journal article" date="2015" name="Nature">
        <title>rRNA introns, odd ribosomes, and small enigmatic genomes across a large radiation of phyla.</title>
        <authorList>
            <person name="Brown C.T."/>
            <person name="Hug L.A."/>
            <person name="Thomas B.C."/>
            <person name="Sharon I."/>
            <person name="Castelle C.J."/>
            <person name="Singh A."/>
            <person name="Wilkins M.J."/>
            <person name="Williams K.H."/>
            <person name="Banfield J.F."/>
        </authorList>
    </citation>
    <scope>NUCLEOTIDE SEQUENCE [LARGE SCALE GENOMIC DNA]</scope>
</reference>
<dbReference type="EMBL" id="LBTX01000012">
    <property type="protein sequence ID" value="KKQ49632.1"/>
    <property type="molecule type" value="Genomic_DNA"/>
</dbReference>
<evidence type="ECO:0000313" key="1">
    <source>
        <dbReference type="EMBL" id="KKQ49632.1"/>
    </source>
</evidence>
<accession>A0A0G0I530</accession>
<dbReference type="Proteomes" id="UP000034231">
    <property type="component" value="Unassembled WGS sequence"/>
</dbReference>
<comment type="caution">
    <text evidence="1">The sequence shown here is derived from an EMBL/GenBank/DDBJ whole genome shotgun (WGS) entry which is preliminary data.</text>
</comment>
<evidence type="ECO:0000313" key="2">
    <source>
        <dbReference type="Proteomes" id="UP000034231"/>
    </source>
</evidence>
<gene>
    <name evidence="1" type="ORF">US68_C0012G0027</name>
</gene>
<dbReference type="AlphaFoldDB" id="A0A0G0I530"/>
<protein>
    <submittedName>
        <fullName evidence="1">Uncharacterized protein</fullName>
    </submittedName>
</protein>
<sequence length="282" mass="33493">MSYDIFLYRKDGNLKPVKKEEVEKRLYPEFRIFEFNLDESEDATYFWIYYSQDAQWSGFDFTYQKDEGCYWASCPYTVDKDELEYFKKEVRDVAILLDFKIKDPQISEEFFDPADYNPNDPRGMKAIKTIKEAMKPENMSKILGQKLVSAYPSEENSEDRKETERRRKLLGMPAESKYFIFYVILSKKPKTLENLYLSLENRGFFASKVEKGERLIDVIEREIKELIGGEKSKLIGIDEKYDFALDREGKSLPRTKLTFRANYFDVKAVKTKYPMEWKELGK</sequence>
<organism evidence="1 2">
    <name type="scientific">Candidatus Shapirobacteria bacterium GW2011_GWE1_38_10</name>
    <dbReference type="NCBI Taxonomy" id="1618488"/>
    <lineage>
        <taxon>Bacteria</taxon>
        <taxon>Candidatus Shapironibacteriota</taxon>
    </lineage>
</organism>
<proteinExistence type="predicted"/>
<name>A0A0G0I530_9BACT</name>